<dbReference type="Proteomes" id="UP000005632">
    <property type="component" value="Chromosome"/>
</dbReference>
<dbReference type="STRING" id="158190.SpiGrapes_2213"/>
<protein>
    <submittedName>
        <fullName evidence="1">Uncharacterized protein</fullName>
    </submittedName>
</protein>
<dbReference type="EMBL" id="CP003155">
    <property type="protein sequence ID" value="AEV29989.1"/>
    <property type="molecule type" value="Genomic_DNA"/>
</dbReference>
<accession>G8QRZ1</accession>
<dbReference type="OrthoDB" id="370856at2"/>
<dbReference type="AlphaFoldDB" id="G8QRZ1"/>
<name>G8QRZ1_SPHPG</name>
<evidence type="ECO:0000313" key="1">
    <source>
        <dbReference type="EMBL" id="AEV29989.1"/>
    </source>
</evidence>
<dbReference type="KEGG" id="sgp:SpiGrapes_2213"/>
<gene>
    <name evidence="1" type="ordered locus">SpiGrapes_2213</name>
</gene>
<evidence type="ECO:0000313" key="2">
    <source>
        <dbReference type="Proteomes" id="UP000005632"/>
    </source>
</evidence>
<keyword evidence="2" id="KW-1185">Reference proteome</keyword>
<dbReference type="eggNOG" id="ENOG5033A1P">
    <property type="taxonomic scope" value="Bacteria"/>
</dbReference>
<dbReference type="RefSeq" id="WP_014270830.1">
    <property type="nucleotide sequence ID" value="NC_016633.1"/>
</dbReference>
<sequence>MVKRTDRILIITLSLFAMVLTNLHSAENPVISLDILPAVSYNAQTEAWTQALVSSGTLSFKSKNAGNVRGEIALTYPPTTKVADAYIKKAYLKAKFPSFRLTMGKTRLSWGDGALFNAADILFGSSSTTVDLTQSELRSDTKWLVSANIPLDSFSFVEVVTMPSTGENVSDISLGGRIYTTFGSLKLESGYARVRESATNIHKGYISLQGNVGADWNLSSSVGIKGAEDIDWNITGGLFYLKYLENDKVLTLRLEFLARPLGTWNWGPVANDASCPLLIYPEITYAPRSNLAFSLRSIISPFDLSAMTTFATSWNVFEGFSLIGYVSAKTGDAGDLFSWKSTELFHSSLAIAAGASWIF</sequence>
<organism evidence="1 2">
    <name type="scientific">Sphaerochaeta pleomorpha (strain ATCC BAA-1885 / DSM 22778 / Grapes)</name>
    <dbReference type="NCBI Taxonomy" id="158190"/>
    <lineage>
        <taxon>Bacteria</taxon>
        <taxon>Pseudomonadati</taxon>
        <taxon>Spirochaetota</taxon>
        <taxon>Spirochaetia</taxon>
        <taxon>Spirochaetales</taxon>
        <taxon>Sphaerochaetaceae</taxon>
        <taxon>Sphaerochaeta</taxon>
    </lineage>
</organism>
<reference evidence="1 2" key="1">
    <citation type="submission" date="2011-11" db="EMBL/GenBank/DDBJ databases">
        <title>Complete sequence of Spirochaeta sp. grapes.</title>
        <authorList>
            <consortium name="US DOE Joint Genome Institute"/>
            <person name="Lucas S."/>
            <person name="Han J."/>
            <person name="Lapidus A."/>
            <person name="Cheng J.-F."/>
            <person name="Goodwin L."/>
            <person name="Pitluck S."/>
            <person name="Peters L."/>
            <person name="Ovchinnikova G."/>
            <person name="Munk A.C."/>
            <person name="Detter J.C."/>
            <person name="Han C."/>
            <person name="Tapia R."/>
            <person name="Land M."/>
            <person name="Hauser L."/>
            <person name="Kyrpides N."/>
            <person name="Ivanova N."/>
            <person name="Pagani I."/>
            <person name="Ritalahtilisa K."/>
            <person name="Loeffler F."/>
            <person name="Woyke T."/>
        </authorList>
    </citation>
    <scope>NUCLEOTIDE SEQUENCE [LARGE SCALE GENOMIC DNA]</scope>
    <source>
        <strain evidence="2">ATCC BAA-1885 / DSM 22778 / Grapes</strain>
    </source>
</reference>
<dbReference type="HOGENOM" id="CLU_775907_0_0_12"/>
<proteinExistence type="predicted"/>